<comment type="similarity">
    <text evidence="2">Belongs to the major facilitator superfamily. Proton-dependent oligopeptide transporter (POT/PTR) (TC 2.A.17) family.</text>
</comment>
<feature type="transmembrane region" description="Helical" evidence="7">
    <location>
        <begin position="32"/>
        <end position="52"/>
    </location>
</feature>
<organism evidence="8 9">
    <name type="scientific">Meganyctiphanes norvegica</name>
    <name type="common">Northern krill</name>
    <name type="synonym">Thysanopoda norvegica</name>
    <dbReference type="NCBI Taxonomy" id="48144"/>
    <lineage>
        <taxon>Eukaryota</taxon>
        <taxon>Metazoa</taxon>
        <taxon>Ecdysozoa</taxon>
        <taxon>Arthropoda</taxon>
        <taxon>Crustacea</taxon>
        <taxon>Multicrustacea</taxon>
        <taxon>Malacostraca</taxon>
        <taxon>Eumalacostraca</taxon>
        <taxon>Eucarida</taxon>
        <taxon>Euphausiacea</taxon>
        <taxon>Euphausiidae</taxon>
        <taxon>Meganyctiphanes</taxon>
    </lineage>
</organism>
<dbReference type="InterPro" id="IPR000109">
    <property type="entry name" value="POT_fam"/>
</dbReference>
<feature type="transmembrane region" description="Helical" evidence="7">
    <location>
        <begin position="109"/>
        <end position="130"/>
    </location>
</feature>
<evidence type="ECO:0000256" key="3">
    <source>
        <dbReference type="ARBA" id="ARBA00022692"/>
    </source>
</evidence>
<keyword evidence="6 7" id="KW-0472">Membrane</keyword>
<dbReference type="AlphaFoldDB" id="A0AAV2S8G7"/>
<accession>A0AAV2S8G7</accession>
<evidence type="ECO:0000256" key="5">
    <source>
        <dbReference type="ARBA" id="ARBA00022989"/>
    </source>
</evidence>
<keyword evidence="4" id="KW-0653">Protein transport</keyword>
<dbReference type="InterPro" id="IPR036259">
    <property type="entry name" value="MFS_trans_sf"/>
</dbReference>
<keyword evidence="4" id="KW-0571">Peptide transport</keyword>
<keyword evidence="9" id="KW-1185">Reference proteome</keyword>
<dbReference type="EMBL" id="CAXKWB010053180">
    <property type="protein sequence ID" value="CAL4174035.1"/>
    <property type="molecule type" value="Genomic_DNA"/>
</dbReference>
<evidence type="ECO:0008006" key="10">
    <source>
        <dbReference type="Google" id="ProtNLM"/>
    </source>
</evidence>
<reference evidence="8 9" key="1">
    <citation type="submission" date="2024-05" db="EMBL/GenBank/DDBJ databases">
        <authorList>
            <person name="Wallberg A."/>
        </authorList>
    </citation>
    <scope>NUCLEOTIDE SEQUENCE [LARGE SCALE GENOMIC DNA]</scope>
</reference>
<feature type="transmembrane region" description="Helical" evidence="7">
    <location>
        <begin position="72"/>
        <end position="97"/>
    </location>
</feature>
<keyword evidence="3 7" id="KW-0812">Transmembrane</keyword>
<sequence>SPLHLEPRFLDRAKVRFGGSYQEAAVDDVRTLGTLIVVFMSLIPYWLVYFQMETSFQAQGLHMHFETSKFEVPAAWLTIFNQIFLIVAIPLLANLLYPRLDRQGIRLSLLVRIGVGMLFSCLAVMTAGGLESFRLKAWN</sequence>
<dbReference type="GO" id="GO:0022857">
    <property type="term" value="F:transmembrane transporter activity"/>
    <property type="evidence" value="ECO:0007669"/>
    <property type="project" value="InterPro"/>
</dbReference>
<comment type="subcellular location">
    <subcellularLocation>
        <location evidence="1">Membrane</location>
        <topology evidence="1">Multi-pass membrane protein</topology>
    </subcellularLocation>
</comment>
<evidence type="ECO:0000256" key="4">
    <source>
        <dbReference type="ARBA" id="ARBA00022856"/>
    </source>
</evidence>
<evidence type="ECO:0000313" key="8">
    <source>
        <dbReference type="EMBL" id="CAL4174035.1"/>
    </source>
</evidence>
<dbReference type="GO" id="GO:0016020">
    <property type="term" value="C:membrane"/>
    <property type="evidence" value="ECO:0007669"/>
    <property type="project" value="UniProtKB-SubCell"/>
</dbReference>
<feature type="non-terminal residue" evidence="8">
    <location>
        <position position="1"/>
    </location>
</feature>
<feature type="non-terminal residue" evidence="8">
    <location>
        <position position="139"/>
    </location>
</feature>
<dbReference type="PANTHER" id="PTHR11654">
    <property type="entry name" value="OLIGOPEPTIDE TRANSPORTER-RELATED"/>
    <property type="match status" value="1"/>
</dbReference>
<evidence type="ECO:0000256" key="2">
    <source>
        <dbReference type="ARBA" id="ARBA00005982"/>
    </source>
</evidence>
<evidence type="ECO:0000256" key="7">
    <source>
        <dbReference type="SAM" id="Phobius"/>
    </source>
</evidence>
<keyword evidence="4" id="KW-0813">Transport</keyword>
<name>A0AAV2S8G7_MEGNR</name>
<gene>
    <name evidence="8" type="ORF">MNOR_LOCUS34461</name>
</gene>
<dbReference type="GO" id="GO:0015833">
    <property type="term" value="P:peptide transport"/>
    <property type="evidence" value="ECO:0007669"/>
    <property type="project" value="UniProtKB-KW"/>
</dbReference>
<evidence type="ECO:0000313" key="9">
    <source>
        <dbReference type="Proteomes" id="UP001497623"/>
    </source>
</evidence>
<evidence type="ECO:0000256" key="6">
    <source>
        <dbReference type="ARBA" id="ARBA00023136"/>
    </source>
</evidence>
<evidence type="ECO:0000256" key="1">
    <source>
        <dbReference type="ARBA" id="ARBA00004141"/>
    </source>
</evidence>
<dbReference type="Proteomes" id="UP001497623">
    <property type="component" value="Unassembled WGS sequence"/>
</dbReference>
<keyword evidence="5 7" id="KW-1133">Transmembrane helix</keyword>
<proteinExistence type="inferred from homology"/>
<comment type="caution">
    <text evidence="8">The sequence shown here is derived from an EMBL/GenBank/DDBJ whole genome shotgun (WGS) entry which is preliminary data.</text>
</comment>
<protein>
    <recommendedName>
        <fullName evidence="10">MFS transporter</fullName>
    </recommendedName>
</protein>
<dbReference type="Gene3D" id="1.20.1250.20">
    <property type="entry name" value="MFS general substrate transporter like domains"/>
    <property type="match status" value="1"/>
</dbReference>
<dbReference type="Pfam" id="PF00854">
    <property type="entry name" value="PTR2"/>
    <property type="match status" value="1"/>
</dbReference>